<gene>
    <name evidence="2" type="ORF">SAMN05216189_1003146</name>
    <name evidence="3" type="ORF">SAMN06295949_12271</name>
</gene>
<evidence type="ECO:0000313" key="4">
    <source>
        <dbReference type="Proteomes" id="UP000198309"/>
    </source>
</evidence>
<dbReference type="AlphaFoldDB" id="A0A239LY94"/>
<reference evidence="2 5" key="1">
    <citation type="submission" date="2016-10" db="EMBL/GenBank/DDBJ databases">
        <authorList>
            <person name="de Groot N.N."/>
        </authorList>
    </citation>
    <scope>NUCLEOTIDE SEQUENCE [LARGE SCALE GENOMIC DNA]</scope>
    <source>
        <strain evidence="2 5">CCM 7361</strain>
    </source>
</reference>
<evidence type="ECO:0000313" key="3">
    <source>
        <dbReference type="EMBL" id="SNT34669.1"/>
    </source>
</evidence>
<dbReference type="Proteomes" id="UP000198309">
    <property type="component" value="Unassembled WGS sequence"/>
</dbReference>
<accession>A0A239LY94</accession>
<evidence type="ECO:0000256" key="1">
    <source>
        <dbReference type="SAM" id="MobiDB-lite"/>
    </source>
</evidence>
<dbReference type="EMBL" id="FZPC01000022">
    <property type="protein sequence ID" value="SNT34669.1"/>
    <property type="molecule type" value="Genomic_DNA"/>
</dbReference>
<dbReference type="Proteomes" id="UP000199693">
    <property type="component" value="Unassembled WGS sequence"/>
</dbReference>
<proteinExistence type="predicted"/>
<evidence type="ECO:0000313" key="2">
    <source>
        <dbReference type="EMBL" id="SDI24860.1"/>
    </source>
</evidence>
<reference evidence="3 4" key="2">
    <citation type="submission" date="2017-06" db="EMBL/GenBank/DDBJ databases">
        <authorList>
            <person name="Varghese N."/>
            <person name="Submissions S."/>
        </authorList>
    </citation>
    <scope>NUCLEOTIDE SEQUENCE [LARGE SCALE GENOMIC DNA]</scope>
    <source>
        <strain evidence="3 4">RLD-1</strain>
    </source>
</reference>
<evidence type="ECO:0000313" key="5">
    <source>
        <dbReference type="Proteomes" id="UP000199693"/>
    </source>
</evidence>
<feature type="region of interest" description="Disordered" evidence="1">
    <location>
        <begin position="51"/>
        <end position="71"/>
    </location>
</feature>
<organism evidence="2 5">
    <name type="scientific">Pseudomonas delhiensis</name>
    <dbReference type="NCBI Taxonomy" id="366289"/>
    <lineage>
        <taxon>Bacteria</taxon>
        <taxon>Pseudomonadati</taxon>
        <taxon>Pseudomonadota</taxon>
        <taxon>Gammaproteobacteria</taxon>
        <taxon>Pseudomonadales</taxon>
        <taxon>Pseudomonadaceae</taxon>
        <taxon>Pseudomonas</taxon>
    </lineage>
</organism>
<sequence length="71" mass="7816">MGPSPPYLVSYILDDQPTTLALHRDGELDAGAALDFLQGLHGTAARISDVQVSRVKRSQERDTTPGHYRRP</sequence>
<protein>
    <submittedName>
        <fullName evidence="2">Uncharacterized protein</fullName>
    </submittedName>
</protein>
<name>A0A239LY94_9PSED</name>
<keyword evidence="4" id="KW-1185">Reference proteome</keyword>
<dbReference type="RefSeq" id="WP_089393205.1">
    <property type="nucleotide sequence ID" value="NZ_FNEC01000003.1"/>
</dbReference>
<dbReference type="EMBL" id="FNEC01000003">
    <property type="protein sequence ID" value="SDI24860.1"/>
    <property type="molecule type" value="Genomic_DNA"/>
</dbReference>